<organism evidence="2 3">
    <name type="scientific">Mikania micrantha</name>
    <name type="common">bitter vine</name>
    <dbReference type="NCBI Taxonomy" id="192012"/>
    <lineage>
        <taxon>Eukaryota</taxon>
        <taxon>Viridiplantae</taxon>
        <taxon>Streptophyta</taxon>
        <taxon>Embryophyta</taxon>
        <taxon>Tracheophyta</taxon>
        <taxon>Spermatophyta</taxon>
        <taxon>Magnoliopsida</taxon>
        <taxon>eudicotyledons</taxon>
        <taxon>Gunneridae</taxon>
        <taxon>Pentapetalae</taxon>
        <taxon>asterids</taxon>
        <taxon>campanulids</taxon>
        <taxon>Asterales</taxon>
        <taxon>Asteraceae</taxon>
        <taxon>Asteroideae</taxon>
        <taxon>Heliantheae alliance</taxon>
        <taxon>Eupatorieae</taxon>
        <taxon>Mikania</taxon>
    </lineage>
</organism>
<proteinExistence type="predicted"/>
<dbReference type="EMBL" id="SZYD01000010">
    <property type="protein sequence ID" value="KAD4983035.1"/>
    <property type="molecule type" value="Genomic_DNA"/>
</dbReference>
<evidence type="ECO:0000256" key="1">
    <source>
        <dbReference type="SAM" id="Phobius"/>
    </source>
</evidence>
<comment type="caution">
    <text evidence="2">The sequence shown here is derived from an EMBL/GenBank/DDBJ whole genome shotgun (WGS) entry which is preliminary data.</text>
</comment>
<evidence type="ECO:0000313" key="2">
    <source>
        <dbReference type="EMBL" id="KAD4983035.1"/>
    </source>
</evidence>
<evidence type="ECO:0000313" key="3">
    <source>
        <dbReference type="Proteomes" id="UP000326396"/>
    </source>
</evidence>
<accession>A0A5N6NQN4</accession>
<name>A0A5N6NQN4_9ASTR</name>
<keyword evidence="1" id="KW-0812">Transmembrane</keyword>
<reference evidence="2 3" key="1">
    <citation type="submission" date="2019-05" db="EMBL/GenBank/DDBJ databases">
        <title>Mikania micrantha, genome provides insights into the molecular mechanism of rapid growth.</title>
        <authorList>
            <person name="Liu B."/>
        </authorList>
    </citation>
    <scope>NUCLEOTIDE SEQUENCE [LARGE SCALE GENOMIC DNA]</scope>
    <source>
        <strain evidence="2">NLD-2019</strain>
        <tissue evidence="2">Leaf</tissue>
    </source>
</reference>
<keyword evidence="3" id="KW-1185">Reference proteome</keyword>
<sequence length="205" mass="23393">MSSEVIPLEIEATEAPPGRPAAETFPASIIWWMIPVFLFLLYVVAARLILNAGDLKVTGGIRDREVSIVAYNTTIIFSATFNISFTVRKKGKIHPVPDTVHYNLTVGTLLARNVLVSTFSSSPFNISKNEMNVRFEPFQTHVTEELVLLLLKQLKDEKVWLLLSLDFQWHVKERKVELEYSTSGFKHSHWACRLPMRGDFTRDCK</sequence>
<gene>
    <name evidence="2" type="ORF">E3N88_19706</name>
</gene>
<dbReference type="OrthoDB" id="1815101at2759"/>
<feature type="transmembrane region" description="Helical" evidence="1">
    <location>
        <begin position="29"/>
        <end position="50"/>
    </location>
</feature>
<keyword evidence="1" id="KW-0472">Membrane</keyword>
<evidence type="ECO:0008006" key="4">
    <source>
        <dbReference type="Google" id="ProtNLM"/>
    </source>
</evidence>
<dbReference type="AlphaFoldDB" id="A0A5N6NQN4"/>
<dbReference type="Proteomes" id="UP000326396">
    <property type="component" value="Linkage Group LG18"/>
</dbReference>
<keyword evidence="1" id="KW-1133">Transmembrane helix</keyword>
<protein>
    <recommendedName>
        <fullName evidence="4">Late embryogenesis abundant protein LEA-2 subgroup domain-containing protein</fullName>
    </recommendedName>
</protein>